<name>X6NK19_RETFI</name>
<keyword evidence="2" id="KW-1185">Reference proteome</keyword>
<comment type="caution">
    <text evidence="1">The sequence shown here is derived from an EMBL/GenBank/DDBJ whole genome shotgun (WGS) entry which is preliminary data.</text>
</comment>
<accession>X6NK19</accession>
<dbReference type="Proteomes" id="UP000023152">
    <property type="component" value="Unassembled WGS sequence"/>
</dbReference>
<gene>
    <name evidence="1" type="ORF">RFI_10880</name>
</gene>
<reference evidence="1 2" key="1">
    <citation type="journal article" date="2013" name="Curr. Biol.">
        <title>The Genome of the Foraminiferan Reticulomyxa filosa.</title>
        <authorList>
            <person name="Glockner G."/>
            <person name="Hulsmann N."/>
            <person name="Schleicher M."/>
            <person name="Noegel A.A."/>
            <person name="Eichinger L."/>
            <person name="Gallinger C."/>
            <person name="Pawlowski J."/>
            <person name="Sierra R."/>
            <person name="Euteneuer U."/>
            <person name="Pillet L."/>
            <person name="Moustafa A."/>
            <person name="Platzer M."/>
            <person name="Groth M."/>
            <person name="Szafranski K."/>
            <person name="Schliwa M."/>
        </authorList>
    </citation>
    <scope>NUCLEOTIDE SEQUENCE [LARGE SCALE GENOMIC DNA]</scope>
</reference>
<protein>
    <submittedName>
        <fullName evidence="1">Uncharacterized protein</fullName>
    </submittedName>
</protein>
<proteinExistence type="predicted"/>
<evidence type="ECO:0000313" key="1">
    <source>
        <dbReference type="EMBL" id="ETO26258.1"/>
    </source>
</evidence>
<dbReference type="AlphaFoldDB" id="X6NK19"/>
<sequence>MAVPVKIENQEEKVLMSADTVTETSDDDIFKEKNWEEKRHQRRLSEMAWKLAIEKKSLEWNVIKCVVAEYWGRKCGVDVYVDIQRIIAKFAGLEWNWRFDYINKAYDLVLPPEHKDMRVMKAVGNSYGTIRCQEWLFTPQSTAKEEILSFNIHKSQGNVGIGVVLKPFLDWRTPLGGSSYSFGFYGFEQTVKMNEDQLKIFASIFGSEQRAGVVRKSLKTSDVVRMKLEKLPNQPKCNIYVAINTFSDYRLVCQGIGIPISPAVTLFDFDDEVSVA</sequence>
<organism evidence="1 2">
    <name type="scientific">Reticulomyxa filosa</name>
    <dbReference type="NCBI Taxonomy" id="46433"/>
    <lineage>
        <taxon>Eukaryota</taxon>
        <taxon>Sar</taxon>
        <taxon>Rhizaria</taxon>
        <taxon>Retaria</taxon>
        <taxon>Foraminifera</taxon>
        <taxon>Monothalamids</taxon>
        <taxon>Reticulomyxidae</taxon>
        <taxon>Reticulomyxa</taxon>
    </lineage>
</organism>
<evidence type="ECO:0000313" key="2">
    <source>
        <dbReference type="Proteomes" id="UP000023152"/>
    </source>
</evidence>
<dbReference type="EMBL" id="ASPP01007987">
    <property type="protein sequence ID" value="ETO26258.1"/>
    <property type="molecule type" value="Genomic_DNA"/>
</dbReference>